<feature type="domain" description="Plastocyanin-like" evidence="8">
    <location>
        <begin position="240"/>
        <end position="351"/>
    </location>
</feature>
<feature type="domain" description="Plastocyanin-like" evidence="7">
    <location>
        <begin position="589"/>
        <end position="713"/>
    </location>
</feature>
<evidence type="ECO:0000259" key="7">
    <source>
        <dbReference type="Pfam" id="PF07731"/>
    </source>
</evidence>
<proteinExistence type="inferred from homology"/>
<comment type="similarity">
    <text evidence="1">Belongs to the multicopper oxidase family.</text>
</comment>
<keyword evidence="4" id="KW-0186">Copper</keyword>
<dbReference type="PANTHER" id="PTHR11709:SF145">
    <property type="entry name" value="LCC1"/>
    <property type="match status" value="1"/>
</dbReference>
<dbReference type="GO" id="GO:0016491">
    <property type="term" value="F:oxidoreductase activity"/>
    <property type="evidence" value="ECO:0007669"/>
    <property type="project" value="UniProtKB-KW"/>
</dbReference>
<feature type="region of interest" description="Disordered" evidence="5">
    <location>
        <begin position="139"/>
        <end position="162"/>
    </location>
</feature>
<dbReference type="Pfam" id="PF00394">
    <property type="entry name" value="Cu-oxidase"/>
    <property type="match status" value="1"/>
</dbReference>
<comment type="caution">
    <text evidence="9">The sequence shown here is derived from an EMBL/GenBank/DDBJ whole genome shotgun (WGS) entry which is preliminary data.</text>
</comment>
<protein>
    <submittedName>
        <fullName evidence="9">Multicopper oxidase</fullName>
    </submittedName>
</protein>
<reference evidence="9" key="1">
    <citation type="submission" date="2023-11" db="EMBL/GenBank/DDBJ databases">
        <authorList>
            <person name="Alioto T."/>
            <person name="Alioto T."/>
            <person name="Gomez Garrido J."/>
        </authorList>
    </citation>
    <scope>NUCLEOTIDE SEQUENCE</scope>
</reference>
<dbReference type="InterPro" id="IPR033138">
    <property type="entry name" value="Cu_oxidase_CS"/>
</dbReference>
<sequence length="749" mass="83047">MYRNQSRGGRGIHDRRGVALGARPRYQREDEARKASSPTLAALLETLTKKSLFAAITSETEPPRITGCEYLASFNWLDTPDPTIVVPAMRALLAQSPSIVNENIDIFATHWRYEGGVDVVSARVNSLDNDLREIRGCSEDQRGLGRHGNSIRGPGQTGSSGIAWRTMRNRQHQSTVAPETDSSWIPAEHTSSLAGWVVSAAVLPKRRFWTNSMPWERKQKQMPDTGVTRKYYWEISRGVLAPDGVQKEGIFVNGQYPGPPLEANWGDWFEVTVHNNITGPEEGTTVHWHGLNQRETPWFDGVPSVSQCPIAPGSTFTYTFRADSAGASWYHAHYSAQYVAGVKGPMVIYGPSQVPYDIDVGPVMVSDYYHAPYLSLVAETVGTPSSPQSDNNLINGKMFFDCSKAQGAPCTPNAGVSKFRFQSGKRMLLRLINSGAAGVQHFTIDQHKMTIIQNDFVDVVPYEVDSVTLGVGQRTEIIVEATGSPTDAVWMRSDLVPGVCGMTNQPHALAAIYYEDADTSVTPQSTATQYTALCQNDALSLTEPFYPMTPPPQPAITTHIDMTFGPNATGSFVWMMNNSSFRGDFNQPTLLLANQGNTSFPTEWNVYDYHQATSIRLILTTLAPLPHPMHLHGHNMWVLAQGFGQWDGTIVRPENPQRRDVQIMQPGNPEQGLAGQSYLVIEFLADNPGVWPMHCHNAWHLSGGMYVNILERPDLIKRDMEIPEIMAQTCREWWAYTGHNVVDQIDAGV</sequence>
<dbReference type="PROSITE" id="PS00080">
    <property type="entry name" value="MULTICOPPER_OXIDASE2"/>
    <property type="match status" value="1"/>
</dbReference>
<dbReference type="SUPFAM" id="SSF49503">
    <property type="entry name" value="Cupredoxins"/>
    <property type="match status" value="3"/>
</dbReference>
<dbReference type="Proteomes" id="UP001296104">
    <property type="component" value="Unassembled WGS sequence"/>
</dbReference>
<accession>A0AAI8Z5G0</accession>
<dbReference type="AlphaFoldDB" id="A0AAI8Z5G0"/>
<dbReference type="CDD" id="cd13854">
    <property type="entry name" value="CuRO_1_MaLCC_like"/>
    <property type="match status" value="1"/>
</dbReference>
<dbReference type="InterPro" id="IPR045087">
    <property type="entry name" value="Cu-oxidase_fam"/>
</dbReference>
<dbReference type="InterPro" id="IPR002355">
    <property type="entry name" value="Cu_oxidase_Cu_BS"/>
</dbReference>
<dbReference type="InterPro" id="IPR011706">
    <property type="entry name" value="Cu-oxidase_C"/>
</dbReference>
<evidence type="ECO:0000259" key="6">
    <source>
        <dbReference type="Pfam" id="PF00394"/>
    </source>
</evidence>
<feature type="domain" description="Plastocyanin-like" evidence="6">
    <location>
        <begin position="362"/>
        <end position="515"/>
    </location>
</feature>
<evidence type="ECO:0000259" key="8">
    <source>
        <dbReference type="Pfam" id="PF07732"/>
    </source>
</evidence>
<gene>
    <name evidence="9" type="ORF">LECACI_7A007945</name>
</gene>
<dbReference type="InterPro" id="IPR008972">
    <property type="entry name" value="Cupredoxin"/>
</dbReference>
<evidence type="ECO:0000256" key="3">
    <source>
        <dbReference type="ARBA" id="ARBA00023002"/>
    </source>
</evidence>
<evidence type="ECO:0000313" key="9">
    <source>
        <dbReference type="EMBL" id="CAK4032787.1"/>
    </source>
</evidence>
<dbReference type="Gene3D" id="2.60.40.420">
    <property type="entry name" value="Cupredoxins - blue copper proteins"/>
    <property type="match status" value="3"/>
</dbReference>
<dbReference type="Pfam" id="PF07732">
    <property type="entry name" value="Cu-oxidase_3"/>
    <property type="match status" value="1"/>
</dbReference>
<dbReference type="GO" id="GO:0005507">
    <property type="term" value="F:copper ion binding"/>
    <property type="evidence" value="ECO:0007669"/>
    <property type="project" value="InterPro"/>
</dbReference>
<dbReference type="CDD" id="cd13901">
    <property type="entry name" value="CuRO_3_MaLCC_like"/>
    <property type="match status" value="1"/>
</dbReference>
<keyword evidence="10" id="KW-1185">Reference proteome</keyword>
<keyword evidence="2" id="KW-0479">Metal-binding</keyword>
<evidence type="ECO:0000256" key="4">
    <source>
        <dbReference type="ARBA" id="ARBA00023008"/>
    </source>
</evidence>
<evidence type="ECO:0000313" key="10">
    <source>
        <dbReference type="Proteomes" id="UP001296104"/>
    </source>
</evidence>
<dbReference type="InterPro" id="IPR001117">
    <property type="entry name" value="Cu-oxidase_2nd"/>
</dbReference>
<evidence type="ECO:0000256" key="2">
    <source>
        <dbReference type="ARBA" id="ARBA00022723"/>
    </source>
</evidence>
<keyword evidence="3" id="KW-0560">Oxidoreductase</keyword>
<evidence type="ECO:0000256" key="1">
    <source>
        <dbReference type="ARBA" id="ARBA00010609"/>
    </source>
</evidence>
<name>A0AAI8Z5G0_9PEZI</name>
<dbReference type="EMBL" id="CAVMBE010000070">
    <property type="protein sequence ID" value="CAK4032787.1"/>
    <property type="molecule type" value="Genomic_DNA"/>
</dbReference>
<dbReference type="PROSITE" id="PS00079">
    <property type="entry name" value="MULTICOPPER_OXIDASE1"/>
    <property type="match status" value="1"/>
</dbReference>
<dbReference type="Pfam" id="PF07731">
    <property type="entry name" value="Cu-oxidase_2"/>
    <property type="match status" value="1"/>
</dbReference>
<organism evidence="9 10">
    <name type="scientific">Lecanosticta acicola</name>
    <dbReference type="NCBI Taxonomy" id="111012"/>
    <lineage>
        <taxon>Eukaryota</taxon>
        <taxon>Fungi</taxon>
        <taxon>Dikarya</taxon>
        <taxon>Ascomycota</taxon>
        <taxon>Pezizomycotina</taxon>
        <taxon>Dothideomycetes</taxon>
        <taxon>Dothideomycetidae</taxon>
        <taxon>Mycosphaerellales</taxon>
        <taxon>Mycosphaerellaceae</taxon>
        <taxon>Lecanosticta</taxon>
    </lineage>
</organism>
<feature type="region of interest" description="Disordered" evidence="5">
    <location>
        <begin position="1"/>
        <end position="34"/>
    </location>
</feature>
<dbReference type="PANTHER" id="PTHR11709">
    <property type="entry name" value="MULTI-COPPER OXIDASE"/>
    <property type="match status" value="1"/>
</dbReference>
<evidence type="ECO:0000256" key="5">
    <source>
        <dbReference type="SAM" id="MobiDB-lite"/>
    </source>
</evidence>
<dbReference type="InterPro" id="IPR011707">
    <property type="entry name" value="Cu-oxidase-like_N"/>
</dbReference>